<keyword evidence="3" id="KW-0677">Repeat</keyword>
<dbReference type="SUPFAM" id="SSF52540">
    <property type="entry name" value="P-loop containing nucleoside triphosphate hydrolases"/>
    <property type="match status" value="1"/>
</dbReference>
<evidence type="ECO:0000256" key="5">
    <source>
        <dbReference type="ARBA" id="ARBA00022821"/>
    </source>
</evidence>
<dbReference type="HOGENOM" id="CLU_000837_25_0_1"/>
<dbReference type="Gene3D" id="3.80.10.10">
    <property type="entry name" value="Ribonuclease Inhibitor"/>
    <property type="match status" value="1"/>
</dbReference>
<dbReference type="CDD" id="cd14798">
    <property type="entry name" value="RX-CC_like"/>
    <property type="match status" value="1"/>
</dbReference>
<evidence type="ECO:0000256" key="4">
    <source>
        <dbReference type="ARBA" id="ARBA00022741"/>
    </source>
</evidence>
<evidence type="ECO:0000259" key="7">
    <source>
        <dbReference type="SMART" id="SM00382"/>
    </source>
</evidence>
<dbReference type="GO" id="GO:0042742">
    <property type="term" value="P:defense response to bacterium"/>
    <property type="evidence" value="ECO:0007669"/>
    <property type="project" value="UniProtKB-ARBA"/>
</dbReference>
<name>A0A0D3GZV2_9ORYZ</name>
<proteinExistence type="inferred from homology"/>
<evidence type="ECO:0000256" key="3">
    <source>
        <dbReference type="ARBA" id="ARBA00022737"/>
    </source>
</evidence>
<dbReference type="AlphaFoldDB" id="A0A0D3GZV2"/>
<dbReference type="SMART" id="SM00382">
    <property type="entry name" value="AAA"/>
    <property type="match status" value="1"/>
</dbReference>
<evidence type="ECO:0000313" key="8">
    <source>
        <dbReference type="EnsemblPlants" id="OBART08G13460.1"/>
    </source>
</evidence>
<dbReference type="InterPro" id="IPR036388">
    <property type="entry name" value="WH-like_DNA-bd_sf"/>
</dbReference>
<dbReference type="InterPro" id="IPR038005">
    <property type="entry name" value="RX-like_CC"/>
</dbReference>
<dbReference type="SUPFAM" id="SSF52058">
    <property type="entry name" value="L domain-like"/>
    <property type="match status" value="1"/>
</dbReference>
<dbReference type="Proteomes" id="UP000026960">
    <property type="component" value="Chromosome 8"/>
</dbReference>
<dbReference type="FunFam" id="1.10.10.10:FF:000322">
    <property type="entry name" value="Probable disease resistance protein At1g63360"/>
    <property type="match status" value="1"/>
</dbReference>
<sequence>MPTNSENKAEPQVHYSEYEHEHPHKLCSSALLSRQTDLIKMAEVLASGATGLITSLLGKLASLLGDEYTLLREVRGDVEFLQAELSGMDDLLVRLVEMEKNGHGTKKWRVKLRELAYEVEDGIDSFTHRLGSARDRAGFVRGFMKQLNLMVRHQVARQIQELRDQIEVECARQMRYTQLGGGGSSSIDAAVADQIDCRVKALYVDPDHQLVGMDGPVASIVELLTMEEDESSARQLRIVSIFGPGGLGKTTLANQVHRKIKGQFDYAALVSVSQRPIRDILTKIAPSVIPTDSSSSLDTCQLIEIVKDFLQDKRYLIVFDDIWSTKMWENLMSVLPRNNKKSRVITTTRMSNVASSRSPRSNGHIYGMESLNDADSKELFSKIIFDHKGKCPKALDEIADEILKKCGGIPLAIITLASLLAKKPKTRKEWKRVKSSIGNACELEGMRQTLSLSFYDLSYDLRNCFLSFSSFPEDYEIDRERLVLRWIAEGFISGKEQQELMEEEGNNYFNELVNRSLIQPIDIQYNGSARACRVHDLMLELIVSLSKEENFITTLNGPECLPMPSKIRWLSLHSNENEVMQVVTNNRRHVRSVSFFPPVAQLPPFVEFQAMRVFDVKGCQFGEHKKMKNMESLIQLKYLNLAYTNVTELPKEIGEVHFLETLDVRNCQIQSLPPSLCQLQKLVRLFVSLGVTLPDKIGKMQALEELSHVAILCNSLNFVKALGELTKLRVFRVDCRYSWLNGKKQAPRQSVSTYEDVLLSSLQNLFKKKNLRSLEIDLTNGSSLVFSLMNPYCPLPQLEELVISNSISRVPRSMRSLKDVIHLEIKLDRMEEEDLHIIRDMSDSLLFLKIHLEITPEERLIIDSEGFECLKQFEFCCVGMGLKFVQGAMPDLEKLDLDIGVRKTMSKYGGFDFGIKNLEALKHVGVKLDCQYAENREIQSAEATIRSGVLPRRIMPQIQRIGNSLDSILGPTVKV</sequence>
<dbReference type="InterPro" id="IPR041118">
    <property type="entry name" value="Rx_N"/>
</dbReference>
<accession>A0A0D3GZV2</accession>
<dbReference type="FunFam" id="3.40.50.300:FF:001091">
    <property type="entry name" value="Probable disease resistance protein At1g61300"/>
    <property type="match status" value="1"/>
</dbReference>
<keyword evidence="4" id="KW-0547">Nucleotide-binding</keyword>
<dbReference type="Gene3D" id="1.10.10.10">
    <property type="entry name" value="Winged helix-like DNA-binding domain superfamily/Winged helix DNA-binding domain"/>
    <property type="match status" value="1"/>
</dbReference>
<feature type="domain" description="AAA+ ATPase" evidence="7">
    <location>
        <begin position="235"/>
        <end position="390"/>
    </location>
</feature>
<dbReference type="InterPro" id="IPR055414">
    <property type="entry name" value="LRR_R13L4/SHOC2-like"/>
</dbReference>
<dbReference type="InterPro" id="IPR042197">
    <property type="entry name" value="Apaf_helical"/>
</dbReference>
<evidence type="ECO:0000256" key="2">
    <source>
        <dbReference type="ARBA" id="ARBA00022614"/>
    </source>
</evidence>
<dbReference type="InterPro" id="IPR003593">
    <property type="entry name" value="AAA+_ATPase"/>
</dbReference>
<comment type="similarity">
    <text evidence="1">Belongs to the disease resistance NB-LRR family.</text>
</comment>
<keyword evidence="5" id="KW-0611">Plant defense</keyword>
<evidence type="ECO:0000313" key="9">
    <source>
        <dbReference type="Proteomes" id="UP000026960"/>
    </source>
</evidence>
<dbReference type="Gene3D" id="3.40.50.300">
    <property type="entry name" value="P-loop containing nucleotide triphosphate hydrolases"/>
    <property type="match status" value="1"/>
</dbReference>
<dbReference type="Pfam" id="PF23559">
    <property type="entry name" value="WHD_DRP"/>
    <property type="match status" value="1"/>
</dbReference>
<dbReference type="InterPro" id="IPR032675">
    <property type="entry name" value="LRR_dom_sf"/>
</dbReference>
<protein>
    <recommendedName>
        <fullName evidence="7">AAA+ ATPase domain-containing protein</fullName>
    </recommendedName>
</protein>
<evidence type="ECO:0000256" key="1">
    <source>
        <dbReference type="ARBA" id="ARBA00008894"/>
    </source>
</evidence>
<dbReference type="Pfam" id="PF00931">
    <property type="entry name" value="NB-ARC"/>
    <property type="match status" value="1"/>
</dbReference>
<reference evidence="8" key="2">
    <citation type="submission" date="2015-03" db="UniProtKB">
        <authorList>
            <consortium name="EnsemblPlants"/>
        </authorList>
    </citation>
    <scope>IDENTIFICATION</scope>
</reference>
<keyword evidence="2" id="KW-0433">Leucine-rich repeat</keyword>
<dbReference type="PANTHER" id="PTHR23155">
    <property type="entry name" value="DISEASE RESISTANCE PROTEIN RP"/>
    <property type="match status" value="1"/>
</dbReference>
<dbReference type="Gene3D" id="1.10.8.430">
    <property type="entry name" value="Helical domain of apoptotic protease-activating factors"/>
    <property type="match status" value="1"/>
</dbReference>
<dbReference type="GO" id="GO:0002758">
    <property type="term" value="P:innate immune response-activating signaling pathway"/>
    <property type="evidence" value="ECO:0007669"/>
    <property type="project" value="UniProtKB-ARBA"/>
</dbReference>
<dbReference type="InterPro" id="IPR002182">
    <property type="entry name" value="NB-ARC"/>
</dbReference>
<reference evidence="8" key="1">
    <citation type="journal article" date="2009" name="Rice">
        <title>De Novo Next Generation Sequencing of Plant Genomes.</title>
        <authorList>
            <person name="Rounsley S."/>
            <person name="Marri P.R."/>
            <person name="Yu Y."/>
            <person name="He R."/>
            <person name="Sisneros N."/>
            <person name="Goicoechea J.L."/>
            <person name="Lee S.J."/>
            <person name="Angelova A."/>
            <person name="Kudrna D."/>
            <person name="Luo M."/>
            <person name="Affourtit J."/>
            <person name="Desany B."/>
            <person name="Knight J."/>
            <person name="Niazi F."/>
            <person name="Egholm M."/>
            <person name="Wing R.A."/>
        </authorList>
    </citation>
    <scope>NUCLEOTIDE SEQUENCE [LARGE SCALE GENOMIC DNA]</scope>
    <source>
        <strain evidence="8">cv. IRGC 105608</strain>
    </source>
</reference>
<dbReference type="PaxDb" id="65489-OBART08G13460.1"/>
<dbReference type="InterPro" id="IPR027417">
    <property type="entry name" value="P-loop_NTPase"/>
</dbReference>
<organism evidence="8">
    <name type="scientific">Oryza barthii</name>
    <dbReference type="NCBI Taxonomy" id="65489"/>
    <lineage>
        <taxon>Eukaryota</taxon>
        <taxon>Viridiplantae</taxon>
        <taxon>Streptophyta</taxon>
        <taxon>Embryophyta</taxon>
        <taxon>Tracheophyta</taxon>
        <taxon>Spermatophyta</taxon>
        <taxon>Magnoliopsida</taxon>
        <taxon>Liliopsida</taxon>
        <taxon>Poales</taxon>
        <taxon>Poaceae</taxon>
        <taxon>BOP clade</taxon>
        <taxon>Oryzoideae</taxon>
        <taxon>Oryzeae</taxon>
        <taxon>Oryzinae</taxon>
        <taxon>Oryza</taxon>
    </lineage>
</organism>
<dbReference type="Gene3D" id="1.20.5.4130">
    <property type="match status" value="1"/>
</dbReference>
<keyword evidence="9" id="KW-1185">Reference proteome</keyword>
<dbReference type="GO" id="GO:0009626">
    <property type="term" value="P:plant-type hypersensitive response"/>
    <property type="evidence" value="ECO:0007669"/>
    <property type="project" value="UniProtKB-ARBA"/>
</dbReference>
<dbReference type="eggNOG" id="KOG4658">
    <property type="taxonomic scope" value="Eukaryota"/>
</dbReference>
<dbReference type="PANTHER" id="PTHR23155:SF1137">
    <property type="entry name" value="OS08G0387700 PROTEIN"/>
    <property type="match status" value="1"/>
</dbReference>
<dbReference type="Gramene" id="OBART08G13460.1">
    <property type="protein sequence ID" value="OBART08G13460.1"/>
    <property type="gene ID" value="OBART08G13460"/>
</dbReference>
<dbReference type="InterPro" id="IPR058922">
    <property type="entry name" value="WHD_DRP"/>
</dbReference>
<evidence type="ECO:0000256" key="6">
    <source>
        <dbReference type="ARBA" id="ARBA00023054"/>
    </source>
</evidence>
<dbReference type="EnsemblPlants" id="OBART08G13460.1">
    <property type="protein sequence ID" value="OBART08G13460.1"/>
    <property type="gene ID" value="OBART08G13460"/>
</dbReference>
<dbReference type="STRING" id="65489.A0A0D3GZV2"/>
<dbReference type="Pfam" id="PF18052">
    <property type="entry name" value="Rx_N"/>
    <property type="match status" value="1"/>
</dbReference>
<dbReference type="InterPro" id="IPR044974">
    <property type="entry name" value="Disease_R_plants"/>
</dbReference>
<dbReference type="GO" id="GO:0043531">
    <property type="term" value="F:ADP binding"/>
    <property type="evidence" value="ECO:0007669"/>
    <property type="project" value="InterPro"/>
</dbReference>
<dbReference type="Pfam" id="PF23598">
    <property type="entry name" value="LRR_14"/>
    <property type="match status" value="1"/>
</dbReference>
<keyword evidence="6" id="KW-0175">Coiled coil</keyword>
<dbReference type="PRINTS" id="PR00364">
    <property type="entry name" value="DISEASERSIST"/>
</dbReference>